<protein>
    <recommendedName>
        <fullName evidence="1">Integrase catalytic domain-containing protein</fullName>
    </recommendedName>
</protein>
<evidence type="ECO:0000259" key="1">
    <source>
        <dbReference type="PROSITE" id="PS50994"/>
    </source>
</evidence>
<keyword evidence="3" id="KW-1185">Reference proteome</keyword>
<sequence>MHRFKADFHTPRLHQIIQEYVSSCTVCQRNKIEHLHPAGLLQPLPVPSQIWMDISLDFVEGLPTVYGKSVILTVVDRFSKYAHFIALGHPYSACSVATVFFSEIVRLHGIPSSIVSDRDSVFIGKFWQELFRLAGVKLYSTAFHPQSDGQTKAVNKSIAMYLRCLTGDRLKQWLRWLSWAEYCYNTSFQASLRETPFSVVYGRPPPSIQSYEPGSSRVAAVAKNLQERDEFLVDIRERLVQAQEDYKKYYDEQHRDVEFAVED</sequence>
<dbReference type="EMBL" id="JAAALK010000284">
    <property type="protein sequence ID" value="KAG8069341.1"/>
    <property type="molecule type" value="Genomic_DNA"/>
</dbReference>
<name>A0A8J5S5S7_ZIZPA</name>
<dbReference type="Proteomes" id="UP000729402">
    <property type="component" value="Unassembled WGS sequence"/>
</dbReference>
<reference evidence="2" key="1">
    <citation type="journal article" date="2021" name="bioRxiv">
        <title>Whole Genome Assembly and Annotation of Northern Wild Rice, Zizania palustris L., Supports a Whole Genome Duplication in the Zizania Genus.</title>
        <authorList>
            <person name="Haas M."/>
            <person name="Kono T."/>
            <person name="Macchietto M."/>
            <person name="Millas R."/>
            <person name="McGilp L."/>
            <person name="Shao M."/>
            <person name="Duquette J."/>
            <person name="Hirsch C.N."/>
            <person name="Kimball J."/>
        </authorList>
    </citation>
    <scope>NUCLEOTIDE SEQUENCE</scope>
    <source>
        <tissue evidence="2">Fresh leaf tissue</tissue>
    </source>
</reference>
<accession>A0A8J5S5S7</accession>
<dbReference type="PROSITE" id="PS50994">
    <property type="entry name" value="INTEGRASE"/>
    <property type="match status" value="1"/>
</dbReference>
<dbReference type="OrthoDB" id="674670at2759"/>
<comment type="caution">
    <text evidence="2">The sequence shown here is derived from an EMBL/GenBank/DDBJ whole genome shotgun (WGS) entry which is preliminary data.</text>
</comment>
<evidence type="ECO:0000313" key="3">
    <source>
        <dbReference type="Proteomes" id="UP000729402"/>
    </source>
</evidence>
<feature type="domain" description="Integrase catalytic" evidence="1">
    <location>
        <begin position="41"/>
        <end position="204"/>
    </location>
</feature>
<evidence type="ECO:0000313" key="2">
    <source>
        <dbReference type="EMBL" id="KAG8069341.1"/>
    </source>
</evidence>
<dbReference type="PANTHER" id="PTHR45835:SF99">
    <property type="entry name" value="CHROMO DOMAIN-CONTAINING PROTEIN-RELATED"/>
    <property type="match status" value="1"/>
</dbReference>
<dbReference type="Pfam" id="PF17921">
    <property type="entry name" value="Integrase_H2C2"/>
    <property type="match status" value="1"/>
</dbReference>
<reference evidence="2" key="2">
    <citation type="submission" date="2021-02" db="EMBL/GenBank/DDBJ databases">
        <authorList>
            <person name="Kimball J.A."/>
            <person name="Haas M.W."/>
            <person name="Macchietto M."/>
            <person name="Kono T."/>
            <person name="Duquette J."/>
            <person name="Shao M."/>
        </authorList>
    </citation>
    <scope>NUCLEOTIDE SEQUENCE</scope>
    <source>
        <tissue evidence="2">Fresh leaf tissue</tissue>
    </source>
</reference>
<organism evidence="2 3">
    <name type="scientific">Zizania palustris</name>
    <name type="common">Northern wild rice</name>
    <dbReference type="NCBI Taxonomy" id="103762"/>
    <lineage>
        <taxon>Eukaryota</taxon>
        <taxon>Viridiplantae</taxon>
        <taxon>Streptophyta</taxon>
        <taxon>Embryophyta</taxon>
        <taxon>Tracheophyta</taxon>
        <taxon>Spermatophyta</taxon>
        <taxon>Magnoliopsida</taxon>
        <taxon>Liliopsida</taxon>
        <taxon>Poales</taxon>
        <taxon>Poaceae</taxon>
        <taxon>BOP clade</taxon>
        <taxon>Oryzoideae</taxon>
        <taxon>Oryzeae</taxon>
        <taxon>Zizaniinae</taxon>
        <taxon>Zizania</taxon>
    </lineage>
</organism>
<gene>
    <name evidence="2" type="ORF">GUJ93_ZPchr0005g15817</name>
</gene>
<dbReference type="PANTHER" id="PTHR45835">
    <property type="entry name" value="YALI0A06105P"/>
    <property type="match status" value="1"/>
</dbReference>
<dbReference type="GO" id="GO:0015074">
    <property type="term" value="P:DNA integration"/>
    <property type="evidence" value="ECO:0007669"/>
    <property type="project" value="InterPro"/>
</dbReference>
<proteinExistence type="predicted"/>
<dbReference type="InterPro" id="IPR041588">
    <property type="entry name" value="Integrase_H2C2"/>
</dbReference>
<dbReference type="AlphaFoldDB" id="A0A8J5S5S7"/>
<dbReference type="FunFam" id="3.30.420.10:FF:000219">
    <property type="entry name" value="Putative retroelement"/>
    <property type="match status" value="1"/>
</dbReference>
<dbReference type="InterPro" id="IPR001584">
    <property type="entry name" value="Integrase_cat-core"/>
</dbReference>